<feature type="compositionally biased region" description="Gly residues" evidence="1">
    <location>
        <begin position="157"/>
        <end position="179"/>
    </location>
</feature>
<dbReference type="GO" id="GO:0004845">
    <property type="term" value="F:uracil phosphoribosyltransferase activity"/>
    <property type="evidence" value="ECO:0007669"/>
    <property type="project" value="UniProtKB-EC"/>
</dbReference>
<dbReference type="EMBL" id="CADCTP010000046">
    <property type="protein sequence ID" value="CAA9220474.1"/>
    <property type="molecule type" value="Genomic_DNA"/>
</dbReference>
<accession>A0A6J4HDB5</accession>
<gene>
    <name evidence="2" type="ORF">AVDCRST_MAG41-472</name>
</gene>
<name>A0A6J4HDB5_9ACTN</name>
<keyword evidence="2" id="KW-0808">Transferase</keyword>
<sequence>ADPRRGPPARRRPVDHDPGRAYRQHRIPGGPAGAVHDAGVRGHPRPADRAGAGAHPGRPRDRRPPDQPAAARPGAARRPRHGRGRAGPAAGGADGLRRAGPGRAHLRAEAVPGVPADLAGRPAGAGAGPDAGHRRLAAALLPAADRARLRVDHRGLRAGGTGGAAGAGGQRAGPAAGDGGGRRAAERERVHRPRARRRGRPPVRRGL</sequence>
<reference evidence="2" key="1">
    <citation type="submission" date="2020-02" db="EMBL/GenBank/DDBJ databases">
        <authorList>
            <person name="Meier V. D."/>
        </authorList>
    </citation>
    <scope>NUCLEOTIDE SEQUENCE</scope>
    <source>
        <strain evidence="2">AVDCRST_MAG41</strain>
    </source>
</reference>
<feature type="compositionally biased region" description="Basic residues" evidence="1">
    <location>
        <begin position="75"/>
        <end position="84"/>
    </location>
</feature>
<feature type="region of interest" description="Disordered" evidence="1">
    <location>
        <begin position="155"/>
        <end position="207"/>
    </location>
</feature>
<organism evidence="2">
    <name type="scientific">uncultured Mycobacteriales bacterium</name>
    <dbReference type="NCBI Taxonomy" id="581187"/>
    <lineage>
        <taxon>Bacteria</taxon>
        <taxon>Bacillati</taxon>
        <taxon>Actinomycetota</taxon>
        <taxon>Actinomycetes</taxon>
        <taxon>Mycobacteriales</taxon>
        <taxon>environmental samples</taxon>
    </lineage>
</organism>
<protein>
    <submittedName>
        <fullName evidence="2">Uracil phosphoribosyltransferase</fullName>
        <ecNumber evidence="2">2.4.2.9</ecNumber>
    </submittedName>
</protein>
<feature type="non-terminal residue" evidence="2">
    <location>
        <position position="1"/>
    </location>
</feature>
<feature type="non-terminal residue" evidence="2">
    <location>
        <position position="207"/>
    </location>
</feature>
<proteinExistence type="predicted"/>
<evidence type="ECO:0000313" key="2">
    <source>
        <dbReference type="EMBL" id="CAA9220474.1"/>
    </source>
</evidence>
<feature type="compositionally biased region" description="Basic residues" evidence="1">
    <location>
        <begin position="190"/>
        <end position="207"/>
    </location>
</feature>
<evidence type="ECO:0000256" key="1">
    <source>
        <dbReference type="SAM" id="MobiDB-lite"/>
    </source>
</evidence>
<feature type="compositionally biased region" description="Basic and acidic residues" evidence="1">
    <location>
        <begin position="180"/>
        <end position="189"/>
    </location>
</feature>
<keyword evidence="2" id="KW-0328">Glycosyltransferase</keyword>
<dbReference type="AlphaFoldDB" id="A0A6J4HDB5"/>
<feature type="region of interest" description="Disordered" evidence="1">
    <location>
        <begin position="1"/>
        <end position="131"/>
    </location>
</feature>
<dbReference type="EC" id="2.4.2.9" evidence="2"/>